<feature type="chain" id="PRO_5046087051" description="Invasion associated locus B (IalB) protein" evidence="1">
    <location>
        <begin position="18"/>
        <end position="162"/>
    </location>
</feature>
<keyword evidence="1" id="KW-0732">Signal</keyword>
<gene>
    <name evidence="2" type="ORF">ACFSC7_15340</name>
</gene>
<proteinExistence type="predicted"/>
<keyword evidence="3" id="KW-1185">Reference proteome</keyword>
<evidence type="ECO:0008006" key="4">
    <source>
        <dbReference type="Google" id="ProtNLM"/>
    </source>
</evidence>
<dbReference type="RefSeq" id="WP_149892340.1">
    <property type="nucleotide sequence ID" value="NZ_JBHUFA010000012.1"/>
</dbReference>
<evidence type="ECO:0000313" key="2">
    <source>
        <dbReference type="EMBL" id="MFD1696891.1"/>
    </source>
</evidence>
<accession>A0ABW4K1K4</accession>
<protein>
    <recommendedName>
        <fullName evidence="4">Invasion associated locus B (IalB) protein</fullName>
    </recommendedName>
</protein>
<reference evidence="3" key="1">
    <citation type="journal article" date="2019" name="Int. J. Syst. Evol. Microbiol.">
        <title>The Global Catalogue of Microorganisms (GCM) 10K type strain sequencing project: providing services to taxonomists for standard genome sequencing and annotation.</title>
        <authorList>
            <consortium name="The Broad Institute Genomics Platform"/>
            <consortium name="The Broad Institute Genome Sequencing Center for Infectious Disease"/>
            <person name="Wu L."/>
            <person name="Ma J."/>
        </authorList>
    </citation>
    <scope>NUCLEOTIDE SEQUENCE [LARGE SCALE GENOMIC DNA]</scope>
    <source>
        <strain evidence="3">JCM 3369</strain>
    </source>
</reference>
<evidence type="ECO:0000256" key="1">
    <source>
        <dbReference type="SAM" id="SignalP"/>
    </source>
</evidence>
<name>A0ABW4K1K4_9HYPH</name>
<sequence>MTRLTSTLMLGVFCALAETTTSAAAAGAGAGPGQMWHQETVQGFQKFWTETGQGSRFTIWCNRDRKTAGTVIDVDIDGRNAPARKPIKVVVDRHMIQMPADDRGYVRTDSPAGADGYTVLWNRLRGGVRLQVLFDDDRFAVFSLAGAATTLSPEVCPPDFNK</sequence>
<dbReference type="EMBL" id="JBHUFA010000012">
    <property type="protein sequence ID" value="MFD1696891.1"/>
    <property type="molecule type" value="Genomic_DNA"/>
</dbReference>
<feature type="signal peptide" evidence="1">
    <location>
        <begin position="1"/>
        <end position="17"/>
    </location>
</feature>
<evidence type="ECO:0000313" key="3">
    <source>
        <dbReference type="Proteomes" id="UP001597327"/>
    </source>
</evidence>
<comment type="caution">
    <text evidence="2">The sequence shown here is derived from an EMBL/GenBank/DDBJ whole genome shotgun (WGS) entry which is preliminary data.</text>
</comment>
<dbReference type="Proteomes" id="UP001597327">
    <property type="component" value="Unassembled WGS sequence"/>
</dbReference>
<organism evidence="2 3">
    <name type="scientific">Roseibium aestuarii</name>
    <dbReference type="NCBI Taxonomy" id="2600299"/>
    <lineage>
        <taxon>Bacteria</taxon>
        <taxon>Pseudomonadati</taxon>
        <taxon>Pseudomonadota</taxon>
        <taxon>Alphaproteobacteria</taxon>
        <taxon>Hyphomicrobiales</taxon>
        <taxon>Stappiaceae</taxon>
        <taxon>Roseibium</taxon>
    </lineage>
</organism>